<dbReference type="InterPro" id="IPR045186">
    <property type="entry name" value="Indole-3-glycerol_P_synth"/>
</dbReference>
<comment type="similarity">
    <text evidence="12">Belongs to the TrpF family.</text>
</comment>
<dbReference type="InterPro" id="IPR011060">
    <property type="entry name" value="RibuloseP-bd_barrel"/>
</dbReference>
<evidence type="ECO:0000313" key="15">
    <source>
        <dbReference type="EMBL" id="QNN68110.1"/>
    </source>
</evidence>
<dbReference type="UniPathway" id="UPA00035">
    <property type="reaction ID" value="UER00042"/>
</dbReference>
<evidence type="ECO:0000256" key="6">
    <source>
        <dbReference type="ARBA" id="ARBA00022793"/>
    </source>
</evidence>
<keyword evidence="6" id="KW-0210">Decarboxylase</keyword>
<dbReference type="AlphaFoldDB" id="A0A7G9SJT5"/>
<dbReference type="GO" id="GO:0004640">
    <property type="term" value="F:phosphoribosylanthranilate isomerase activity"/>
    <property type="evidence" value="ECO:0007669"/>
    <property type="project" value="UniProtKB-UniRule"/>
</dbReference>
<keyword evidence="10 15" id="KW-0456">Lyase</keyword>
<dbReference type="KEGG" id="slut:H9L13_04275"/>
<keyword evidence="8 12" id="KW-0057">Aromatic amino acid biosynthesis</keyword>
<evidence type="ECO:0000256" key="1">
    <source>
        <dbReference type="ARBA" id="ARBA00001164"/>
    </source>
</evidence>
<dbReference type="HAMAP" id="MF_00135">
    <property type="entry name" value="PRAI"/>
    <property type="match status" value="1"/>
</dbReference>
<protein>
    <recommendedName>
        <fullName evidence="12">N-(5'-phosphoribosyl)anthranilate isomerase</fullName>
        <shortName evidence="12">PRAI</shortName>
        <ecNumber evidence="12">5.3.1.24</ecNumber>
    </recommendedName>
</protein>
<evidence type="ECO:0000256" key="8">
    <source>
        <dbReference type="ARBA" id="ARBA00023141"/>
    </source>
</evidence>
<evidence type="ECO:0000256" key="10">
    <source>
        <dbReference type="ARBA" id="ARBA00023239"/>
    </source>
</evidence>
<evidence type="ECO:0000313" key="16">
    <source>
        <dbReference type="Proteomes" id="UP000515971"/>
    </source>
</evidence>
<comment type="pathway">
    <text evidence="3 12">Amino-acid biosynthesis; L-tryptophan biosynthesis; L-tryptophan from chorismate: step 3/5.</text>
</comment>
<dbReference type="InterPro" id="IPR013785">
    <property type="entry name" value="Aldolase_TIM"/>
</dbReference>
<dbReference type="InterPro" id="IPR001240">
    <property type="entry name" value="PRAI_dom"/>
</dbReference>
<keyword evidence="5 12" id="KW-0028">Amino-acid biosynthesis</keyword>
<dbReference type="EC" id="5.3.1.24" evidence="12"/>
<evidence type="ECO:0000256" key="3">
    <source>
        <dbReference type="ARBA" id="ARBA00004664"/>
    </source>
</evidence>
<gene>
    <name evidence="15" type="primary">trpCF</name>
    <name evidence="12" type="synonym">trpF</name>
    <name evidence="15" type="ORF">H9L13_04275</name>
</gene>
<dbReference type="EMBL" id="CP060718">
    <property type="protein sequence ID" value="QNN68110.1"/>
    <property type="molecule type" value="Genomic_DNA"/>
</dbReference>
<feature type="domain" description="N-(5'phosphoribosyl) anthranilate isomerase (PRAI)" evidence="14">
    <location>
        <begin position="249"/>
        <end position="446"/>
    </location>
</feature>
<evidence type="ECO:0000259" key="14">
    <source>
        <dbReference type="Pfam" id="PF00697"/>
    </source>
</evidence>
<dbReference type="GO" id="GO:0000162">
    <property type="term" value="P:L-tryptophan biosynthetic process"/>
    <property type="evidence" value="ECO:0007669"/>
    <property type="project" value="UniProtKB-UniRule"/>
</dbReference>
<dbReference type="CDD" id="cd00405">
    <property type="entry name" value="PRAI"/>
    <property type="match status" value="1"/>
</dbReference>
<dbReference type="PANTHER" id="PTHR22854:SF2">
    <property type="entry name" value="INDOLE-3-GLYCEROL-PHOSPHATE SYNTHASE"/>
    <property type="match status" value="1"/>
</dbReference>
<evidence type="ECO:0000256" key="4">
    <source>
        <dbReference type="ARBA" id="ARBA00004696"/>
    </source>
</evidence>
<dbReference type="Pfam" id="PF00697">
    <property type="entry name" value="PRAI"/>
    <property type="match status" value="1"/>
</dbReference>
<proteinExistence type="inferred from homology"/>
<evidence type="ECO:0000259" key="13">
    <source>
        <dbReference type="Pfam" id="PF00218"/>
    </source>
</evidence>
<keyword evidence="7 12" id="KW-0822">Tryptophan biosynthesis</keyword>
<dbReference type="NCBIfam" id="NF006945">
    <property type="entry name" value="PRK09427.1"/>
    <property type="match status" value="1"/>
</dbReference>
<feature type="domain" description="Indole-3-glycerol phosphate synthase" evidence="13">
    <location>
        <begin position="5"/>
        <end position="244"/>
    </location>
</feature>
<dbReference type="RefSeq" id="WP_187539316.1">
    <property type="nucleotide sequence ID" value="NZ_BAABJT010000001.1"/>
</dbReference>
<dbReference type="Proteomes" id="UP000515971">
    <property type="component" value="Chromosome"/>
</dbReference>
<dbReference type="PANTHER" id="PTHR22854">
    <property type="entry name" value="TRYPTOPHAN BIOSYNTHESIS PROTEIN"/>
    <property type="match status" value="1"/>
</dbReference>
<evidence type="ECO:0000256" key="9">
    <source>
        <dbReference type="ARBA" id="ARBA00023235"/>
    </source>
</evidence>
<sequence>MADVLDRILARKRTEVAARRRTIAPPPPSVRSLKTALARPDARFIMEVKPRSPSGHVARYSVEEASAAYAPVADAISVLTDSGDFGGSLDDIGRVREQFDGPILAKDFVIDAFQVPEARAAGADAVLAMLSVLDDSLASEVMAAARRLAMDVLVEVHDETEMARAIALGADIIGINNRDLKTLQTDLRVTERLAPLAPEGVLVVAESGIASRADVMRLSPLVDAFLVGSSLMAADDIGGAARSLIHGRVKICGLTREEDVEAVIRAGATHAGLILVPDTPRALSLDAARPLAMLARRGGLKTVGVFRDEESAQVIAAARALQLDAIQLHGRESAREIAQFRSCLPPSVEIWAVRGIDENMIEPPRNADRSLFDTRVGDRCGGSGIAFDWDRLRTDPELPGAFISGGLNAANIGGAAKLGAHGLDLSSGVESAPGIKDQAKLAGLFDALRPPARRAA</sequence>
<reference evidence="15 16" key="1">
    <citation type="submission" date="2020-08" db="EMBL/GenBank/DDBJ databases">
        <title>Genome sequence of Sphingomonas lutea KCTC 23642T.</title>
        <authorList>
            <person name="Hyun D.-W."/>
            <person name="Bae J.-W."/>
        </authorList>
    </citation>
    <scope>NUCLEOTIDE SEQUENCE [LARGE SCALE GENOMIC DNA]</scope>
    <source>
        <strain evidence="15 16">KCTC 23642</strain>
    </source>
</reference>
<dbReference type="InterPro" id="IPR013798">
    <property type="entry name" value="Indole-3-glycerol_P_synth_dom"/>
</dbReference>
<keyword evidence="11" id="KW-0511">Multifunctional enzyme</keyword>
<keyword evidence="16" id="KW-1185">Reference proteome</keyword>
<name>A0A7G9SJT5_9SPHN</name>
<comment type="catalytic activity">
    <reaction evidence="1 12">
        <text>N-(5-phospho-beta-D-ribosyl)anthranilate = 1-(2-carboxyphenylamino)-1-deoxy-D-ribulose 5-phosphate</text>
        <dbReference type="Rhea" id="RHEA:21540"/>
        <dbReference type="ChEBI" id="CHEBI:18277"/>
        <dbReference type="ChEBI" id="CHEBI:58613"/>
        <dbReference type="EC" id="5.3.1.24"/>
    </reaction>
</comment>
<dbReference type="CDD" id="cd00331">
    <property type="entry name" value="IGPS"/>
    <property type="match status" value="1"/>
</dbReference>
<accession>A0A7G9SJT5</accession>
<dbReference type="SUPFAM" id="SSF51366">
    <property type="entry name" value="Ribulose-phoshate binding barrel"/>
    <property type="match status" value="2"/>
</dbReference>
<dbReference type="Gene3D" id="3.20.20.70">
    <property type="entry name" value="Aldolase class I"/>
    <property type="match status" value="2"/>
</dbReference>
<comment type="catalytic activity">
    <reaction evidence="2">
        <text>1-(2-carboxyphenylamino)-1-deoxy-D-ribulose 5-phosphate + H(+) = (1S,2R)-1-C-(indol-3-yl)glycerol 3-phosphate + CO2 + H2O</text>
        <dbReference type="Rhea" id="RHEA:23476"/>
        <dbReference type="ChEBI" id="CHEBI:15377"/>
        <dbReference type="ChEBI" id="CHEBI:15378"/>
        <dbReference type="ChEBI" id="CHEBI:16526"/>
        <dbReference type="ChEBI" id="CHEBI:58613"/>
        <dbReference type="ChEBI" id="CHEBI:58866"/>
        <dbReference type="EC" id="4.1.1.48"/>
    </reaction>
</comment>
<dbReference type="GO" id="GO:0004425">
    <property type="term" value="F:indole-3-glycerol-phosphate synthase activity"/>
    <property type="evidence" value="ECO:0007669"/>
    <property type="project" value="UniProtKB-EC"/>
</dbReference>
<dbReference type="Pfam" id="PF00218">
    <property type="entry name" value="IGPS"/>
    <property type="match status" value="1"/>
</dbReference>
<organism evidence="15 16">
    <name type="scientific">Sphingomonas lutea</name>
    <dbReference type="NCBI Taxonomy" id="1045317"/>
    <lineage>
        <taxon>Bacteria</taxon>
        <taxon>Pseudomonadati</taxon>
        <taxon>Pseudomonadota</taxon>
        <taxon>Alphaproteobacteria</taxon>
        <taxon>Sphingomonadales</taxon>
        <taxon>Sphingomonadaceae</taxon>
        <taxon>Sphingomonas</taxon>
    </lineage>
</organism>
<comment type="pathway">
    <text evidence="4">Amino-acid biosynthesis; L-tryptophan biosynthesis; L-tryptophan from chorismate: step 4/5.</text>
</comment>
<keyword evidence="9 12" id="KW-0413">Isomerase</keyword>
<evidence type="ECO:0000256" key="11">
    <source>
        <dbReference type="ARBA" id="ARBA00023268"/>
    </source>
</evidence>
<evidence type="ECO:0000256" key="5">
    <source>
        <dbReference type="ARBA" id="ARBA00022605"/>
    </source>
</evidence>
<evidence type="ECO:0000256" key="12">
    <source>
        <dbReference type="HAMAP-Rule" id="MF_00135"/>
    </source>
</evidence>
<evidence type="ECO:0000256" key="7">
    <source>
        <dbReference type="ARBA" id="ARBA00022822"/>
    </source>
</evidence>
<evidence type="ECO:0000256" key="2">
    <source>
        <dbReference type="ARBA" id="ARBA00001633"/>
    </source>
</evidence>